<dbReference type="PROSITE" id="PS50893">
    <property type="entry name" value="ABC_TRANSPORTER_2"/>
    <property type="match status" value="1"/>
</dbReference>
<dbReference type="InterPro" id="IPR051535">
    <property type="entry name" value="Siderophore_ABC-ATPase"/>
</dbReference>
<dbReference type="GO" id="GO:0005524">
    <property type="term" value="F:ATP binding"/>
    <property type="evidence" value="ECO:0007669"/>
    <property type="project" value="UniProtKB-KW"/>
</dbReference>
<dbReference type="InterPro" id="IPR017871">
    <property type="entry name" value="ABC_transporter-like_CS"/>
</dbReference>
<dbReference type="InterPro" id="IPR003593">
    <property type="entry name" value="AAA+_ATPase"/>
</dbReference>
<evidence type="ECO:0000256" key="8">
    <source>
        <dbReference type="ARBA" id="ARBA00023065"/>
    </source>
</evidence>
<evidence type="ECO:0000256" key="1">
    <source>
        <dbReference type="ARBA" id="ARBA00004202"/>
    </source>
</evidence>
<dbReference type="Proteomes" id="UP000565579">
    <property type="component" value="Unassembled WGS sequence"/>
</dbReference>
<evidence type="ECO:0000313" key="11">
    <source>
        <dbReference type="EMBL" id="MBB6553174.1"/>
    </source>
</evidence>
<organism evidence="11 12">
    <name type="scientific">Nonomuraea rubra</name>
    <dbReference type="NCBI Taxonomy" id="46180"/>
    <lineage>
        <taxon>Bacteria</taxon>
        <taxon>Bacillati</taxon>
        <taxon>Actinomycetota</taxon>
        <taxon>Actinomycetes</taxon>
        <taxon>Streptosporangiales</taxon>
        <taxon>Streptosporangiaceae</taxon>
        <taxon>Nonomuraea</taxon>
    </lineage>
</organism>
<dbReference type="Pfam" id="PF00005">
    <property type="entry name" value="ABC_tran"/>
    <property type="match status" value="1"/>
</dbReference>
<dbReference type="SMART" id="SM00382">
    <property type="entry name" value="AAA"/>
    <property type="match status" value="1"/>
</dbReference>
<dbReference type="SUPFAM" id="SSF52540">
    <property type="entry name" value="P-loop containing nucleoside triphosphate hydrolases"/>
    <property type="match status" value="1"/>
</dbReference>
<dbReference type="InterPro" id="IPR027417">
    <property type="entry name" value="P-loop_NTPase"/>
</dbReference>
<dbReference type="Gene3D" id="3.40.50.300">
    <property type="entry name" value="P-loop containing nucleotide triphosphate hydrolases"/>
    <property type="match status" value="1"/>
</dbReference>
<dbReference type="PANTHER" id="PTHR42771">
    <property type="entry name" value="IRON(3+)-HYDROXAMATE IMPORT ATP-BINDING PROTEIN FHUC"/>
    <property type="match status" value="1"/>
</dbReference>
<keyword evidence="3" id="KW-1003">Cell membrane</keyword>
<gene>
    <name evidence="11" type="ORF">HD593_007969</name>
</gene>
<keyword evidence="9" id="KW-0472">Membrane</keyword>
<protein>
    <submittedName>
        <fullName evidence="11">Iron complex transport system ATP-binding protein</fullName>
    </submittedName>
</protein>
<evidence type="ECO:0000256" key="2">
    <source>
        <dbReference type="ARBA" id="ARBA00022448"/>
    </source>
</evidence>
<keyword evidence="6 11" id="KW-0067">ATP-binding</keyword>
<dbReference type="RefSeq" id="WP_185107213.1">
    <property type="nucleotide sequence ID" value="NZ_BAAAXY010000285.1"/>
</dbReference>
<evidence type="ECO:0000259" key="10">
    <source>
        <dbReference type="PROSITE" id="PS50893"/>
    </source>
</evidence>
<keyword evidence="2" id="KW-0813">Transport</keyword>
<keyword evidence="5" id="KW-0547">Nucleotide-binding</keyword>
<keyword evidence="8" id="KW-0406">Ion transport</keyword>
<dbReference type="CDD" id="cd03214">
    <property type="entry name" value="ABC_Iron-Siderophores_B12_Hemin"/>
    <property type="match status" value="1"/>
</dbReference>
<evidence type="ECO:0000256" key="7">
    <source>
        <dbReference type="ARBA" id="ARBA00023004"/>
    </source>
</evidence>
<comment type="caution">
    <text evidence="11">The sequence shown here is derived from an EMBL/GenBank/DDBJ whole genome shotgun (WGS) entry which is preliminary data.</text>
</comment>
<evidence type="ECO:0000256" key="4">
    <source>
        <dbReference type="ARBA" id="ARBA00022496"/>
    </source>
</evidence>
<sequence>MDCRLSGTGLTLAYDQRVVATDLTVAIPDESFTVIIGPNACGKSTLLRALARMLKPKTGAVHLDGSVITSLPSKEVARRLGLLPQSSIVPDGITVADLVARGRYPHQKLMRQWSKADEAAVSEAMRATDVAELADRIVDELSGGQRQRVWLAMALAQETPILLLDEPTTFLDISHQIEVLDLCAELHEQGRTMVAVLHDLNQACRYATHLIVMRGGQIVAEGDPTQIVTSELVHEVFDLRCEIIQDPQSGTPLIVPEARRRVTAASS</sequence>
<comment type="subcellular location">
    <subcellularLocation>
        <location evidence="1">Cell membrane</location>
        <topology evidence="1">Peripheral membrane protein</topology>
    </subcellularLocation>
</comment>
<evidence type="ECO:0000256" key="3">
    <source>
        <dbReference type="ARBA" id="ARBA00022475"/>
    </source>
</evidence>
<feature type="domain" description="ABC transporter" evidence="10">
    <location>
        <begin position="5"/>
        <end position="240"/>
    </location>
</feature>
<evidence type="ECO:0000256" key="6">
    <source>
        <dbReference type="ARBA" id="ARBA00022840"/>
    </source>
</evidence>
<accession>A0A7X0P146</accession>
<dbReference type="FunFam" id="3.40.50.300:FF:000134">
    <property type="entry name" value="Iron-enterobactin ABC transporter ATP-binding protein"/>
    <property type="match status" value="1"/>
</dbReference>
<dbReference type="InterPro" id="IPR003439">
    <property type="entry name" value="ABC_transporter-like_ATP-bd"/>
</dbReference>
<evidence type="ECO:0000313" key="12">
    <source>
        <dbReference type="Proteomes" id="UP000565579"/>
    </source>
</evidence>
<dbReference type="EMBL" id="JACHMI010000001">
    <property type="protein sequence ID" value="MBB6553174.1"/>
    <property type="molecule type" value="Genomic_DNA"/>
</dbReference>
<name>A0A7X0P146_9ACTN</name>
<keyword evidence="12" id="KW-1185">Reference proteome</keyword>
<dbReference type="GO" id="GO:0016887">
    <property type="term" value="F:ATP hydrolysis activity"/>
    <property type="evidence" value="ECO:0007669"/>
    <property type="project" value="InterPro"/>
</dbReference>
<dbReference type="GO" id="GO:0006826">
    <property type="term" value="P:iron ion transport"/>
    <property type="evidence" value="ECO:0007669"/>
    <property type="project" value="UniProtKB-KW"/>
</dbReference>
<keyword evidence="7" id="KW-0408">Iron</keyword>
<dbReference type="PROSITE" id="PS00211">
    <property type="entry name" value="ABC_TRANSPORTER_1"/>
    <property type="match status" value="1"/>
</dbReference>
<dbReference type="GO" id="GO:0005886">
    <property type="term" value="C:plasma membrane"/>
    <property type="evidence" value="ECO:0007669"/>
    <property type="project" value="UniProtKB-SubCell"/>
</dbReference>
<dbReference type="AlphaFoldDB" id="A0A7X0P146"/>
<dbReference type="PANTHER" id="PTHR42771:SF2">
    <property type="entry name" value="IRON(3+)-HYDROXAMATE IMPORT ATP-BINDING PROTEIN FHUC"/>
    <property type="match status" value="1"/>
</dbReference>
<evidence type="ECO:0000256" key="9">
    <source>
        <dbReference type="ARBA" id="ARBA00023136"/>
    </source>
</evidence>
<proteinExistence type="predicted"/>
<reference evidence="11 12" key="1">
    <citation type="submission" date="2020-08" db="EMBL/GenBank/DDBJ databases">
        <title>Sequencing the genomes of 1000 actinobacteria strains.</title>
        <authorList>
            <person name="Klenk H.-P."/>
        </authorList>
    </citation>
    <scope>NUCLEOTIDE SEQUENCE [LARGE SCALE GENOMIC DNA]</scope>
    <source>
        <strain evidence="11 12">DSM 43768</strain>
    </source>
</reference>
<evidence type="ECO:0000256" key="5">
    <source>
        <dbReference type="ARBA" id="ARBA00022741"/>
    </source>
</evidence>
<keyword evidence="4" id="KW-0410">Iron transport</keyword>